<dbReference type="InterPro" id="IPR018163">
    <property type="entry name" value="Thr/Ala-tRNA-synth_IIc_edit"/>
</dbReference>
<dbReference type="EMBL" id="JARZFX010000019">
    <property type="protein sequence ID" value="MEC5425762.1"/>
    <property type="molecule type" value="Genomic_DNA"/>
</dbReference>
<gene>
    <name evidence="1" type="ORF">QGM71_20035</name>
</gene>
<dbReference type="Proteomes" id="UP001335737">
    <property type="component" value="Unassembled WGS sequence"/>
</dbReference>
<reference evidence="1 2" key="1">
    <citation type="journal article" date="2024" name="Int. J. Syst. Evol. Microbiol.">
        <title>Virgibacillus tibetensis sp. nov., isolated from salt lake on the Tibetan Plateau of China.</title>
        <authorList>
            <person name="Phurbu D."/>
            <person name="Liu Z.-X."/>
            <person name="Wang R."/>
            <person name="Zheng Y.-Y."/>
            <person name="Liu H.-C."/>
            <person name="Zhou Y.-G."/>
            <person name="Yu Y.-J."/>
            <person name="Li A.-H."/>
        </authorList>
    </citation>
    <scope>NUCLEOTIDE SEQUENCE [LARGE SCALE GENOMIC DNA]</scope>
    <source>
        <strain evidence="1 2">C22-A2</strain>
    </source>
</reference>
<proteinExistence type="predicted"/>
<dbReference type="SUPFAM" id="SSF55186">
    <property type="entry name" value="ThrRS/AlaRS common domain"/>
    <property type="match status" value="1"/>
</dbReference>
<sequence length="50" mass="5889">MEEEISRVETIANKVIMDNRPVETKWISEEELSNFTLRKKVAVTQNIRLV</sequence>
<accession>A0ABU6KMI9</accession>
<keyword evidence="2" id="KW-1185">Reference proteome</keyword>
<evidence type="ECO:0000313" key="1">
    <source>
        <dbReference type="EMBL" id="MEC5425762.1"/>
    </source>
</evidence>
<evidence type="ECO:0000313" key="2">
    <source>
        <dbReference type="Proteomes" id="UP001335737"/>
    </source>
</evidence>
<name>A0ABU6KMI9_9BACI</name>
<dbReference type="Gene3D" id="3.30.980.10">
    <property type="entry name" value="Threonyl-trna Synthetase, Chain A, domain 2"/>
    <property type="match status" value="1"/>
</dbReference>
<comment type="caution">
    <text evidence="1">The sequence shown here is derived from an EMBL/GenBank/DDBJ whole genome shotgun (WGS) entry which is preliminary data.</text>
</comment>
<organism evidence="1 2">
    <name type="scientific">Virgibacillus tibetensis</name>
    <dbReference type="NCBI Taxonomy" id="3042313"/>
    <lineage>
        <taxon>Bacteria</taxon>
        <taxon>Bacillati</taxon>
        <taxon>Bacillota</taxon>
        <taxon>Bacilli</taxon>
        <taxon>Bacillales</taxon>
        <taxon>Bacillaceae</taxon>
        <taxon>Virgibacillus</taxon>
    </lineage>
</organism>
<protein>
    <submittedName>
        <fullName evidence="1">Uncharacterized protein</fullName>
    </submittedName>
</protein>